<dbReference type="HOGENOM" id="CLU_018869_0_1_9"/>
<comment type="subcellular location">
    <subcellularLocation>
        <location evidence="1 8">Cytoplasm</location>
    </subcellularLocation>
</comment>
<dbReference type="InterPro" id="IPR012796">
    <property type="entry name" value="Lysidine-tRNA-synth_C"/>
</dbReference>
<dbReference type="InterPro" id="IPR011063">
    <property type="entry name" value="TilS/TtcA_N"/>
</dbReference>
<evidence type="ECO:0000256" key="1">
    <source>
        <dbReference type="ARBA" id="ARBA00004496"/>
    </source>
</evidence>
<keyword evidence="2 8" id="KW-0963">Cytoplasm</keyword>
<dbReference type="KEGG" id="mas:Mahau_0616"/>
<comment type="catalytic activity">
    <reaction evidence="7 8">
        <text>cytidine(34) in tRNA(Ile2) + L-lysine + ATP = lysidine(34) in tRNA(Ile2) + AMP + diphosphate + H(+)</text>
        <dbReference type="Rhea" id="RHEA:43744"/>
        <dbReference type="Rhea" id="RHEA-COMP:10625"/>
        <dbReference type="Rhea" id="RHEA-COMP:10670"/>
        <dbReference type="ChEBI" id="CHEBI:15378"/>
        <dbReference type="ChEBI" id="CHEBI:30616"/>
        <dbReference type="ChEBI" id="CHEBI:32551"/>
        <dbReference type="ChEBI" id="CHEBI:33019"/>
        <dbReference type="ChEBI" id="CHEBI:82748"/>
        <dbReference type="ChEBI" id="CHEBI:83665"/>
        <dbReference type="ChEBI" id="CHEBI:456215"/>
        <dbReference type="EC" id="6.3.4.19"/>
    </reaction>
</comment>
<dbReference type="STRING" id="697281.Mahau_0616"/>
<evidence type="ECO:0000259" key="9">
    <source>
        <dbReference type="SMART" id="SM00977"/>
    </source>
</evidence>
<dbReference type="NCBIfam" id="TIGR02433">
    <property type="entry name" value="lysidine_TilS_C"/>
    <property type="match status" value="1"/>
</dbReference>
<reference evidence="10 11" key="2">
    <citation type="journal article" date="2011" name="Stand. Genomic Sci.">
        <title>Complete genome sequence of Mahella australiensis type strain (50-1 BON).</title>
        <authorList>
            <person name="Sikorski J."/>
            <person name="Teshima H."/>
            <person name="Nolan M."/>
            <person name="Lucas S."/>
            <person name="Hammon N."/>
            <person name="Deshpande S."/>
            <person name="Cheng J.F."/>
            <person name="Pitluck S."/>
            <person name="Liolios K."/>
            <person name="Pagani I."/>
            <person name="Ivanova N."/>
            <person name="Huntemann M."/>
            <person name="Mavromatis K."/>
            <person name="Ovchinikova G."/>
            <person name="Pati A."/>
            <person name="Tapia R."/>
            <person name="Han C."/>
            <person name="Goodwin L."/>
            <person name="Chen A."/>
            <person name="Palaniappan K."/>
            <person name="Land M."/>
            <person name="Hauser L."/>
            <person name="Ngatchou-Djao O.D."/>
            <person name="Rohde M."/>
            <person name="Pukall R."/>
            <person name="Spring S."/>
            <person name="Abt B."/>
            <person name="Goker M."/>
            <person name="Detter J.C."/>
            <person name="Woyke T."/>
            <person name="Bristow J."/>
            <person name="Markowitz V."/>
            <person name="Hugenholtz P."/>
            <person name="Eisen J.A."/>
            <person name="Kyrpides N.C."/>
            <person name="Klenk H.P."/>
            <person name="Lapidus A."/>
        </authorList>
    </citation>
    <scope>NUCLEOTIDE SEQUENCE [LARGE SCALE GENOMIC DNA]</scope>
    <source>
        <strain evidence="11">DSM 15567 / CIP 107919 / 50-1 BON</strain>
    </source>
</reference>
<dbReference type="PANTHER" id="PTHR43033">
    <property type="entry name" value="TRNA(ILE)-LYSIDINE SYNTHASE-RELATED"/>
    <property type="match status" value="1"/>
</dbReference>
<evidence type="ECO:0000256" key="4">
    <source>
        <dbReference type="ARBA" id="ARBA00022694"/>
    </source>
</evidence>
<dbReference type="eggNOG" id="COG0037">
    <property type="taxonomic scope" value="Bacteria"/>
</dbReference>
<dbReference type="NCBIfam" id="TIGR02432">
    <property type="entry name" value="lysidine_TilS_N"/>
    <property type="match status" value="1"/>
</dbReference>
<dbReference type="Proteomes" id="UP000008457">
    <property type="component" value="Chromosome"/>
</dbReference>
<dbReference type="SMART" id="SM00977">
    <property type="entry name" value="TilS_C"/>
    <property type="match status" value="1"/>
</dbReference>
<dbReference type="InterPro" id="IPR012094">
    <property type="entry name" value="tRNA_Ile_lys_synt"/>
</dbReference>
<evidence type="ECO:0000313" key="10">
    <source>
        <dbReference type="EMBL" id="AEE95819.1"/>
    </source>
</evidence>
<dbReference type="SUPFAM" id="SSF56037">
    <property type="entry name" value="PheT/TilS domain"/>
    <property type="match status" value="1"/>
</dbReference>
<keyword evidence="4 8" id="KW-0819">tRNA processing</keyword>
<comment type="domain">
    <text evidence="8">The N-terminal region contains the highly conserved SGGXDS motif, predicted to be a P-loop motif involved in ATP binding.</text>
</comment>
<protein>
    <recommendedName>
        <fullName evidence="8">tRNA(Ile)-lysidine synthase</fullName>
        <ecNumber evidence="8">6.3.4.19</ecNumber>
    </recommendedName>
    <alternativeName>
        <fullName evidence="8">tRNA(Ile)-2-lysyl-cytidine synthase</fullName>
    </alternativeName>
    <alternativeName>
        <fullName evidence="8">tRNA(Ile)-lysidine synthetase</fullName>
    </alternativeName>
</protein>
<organism evidence="10 11">
    <name type="scientific">Mahella australiensis (strain DSM 15567 / CIP 107919 / 50-1 BON)</name>
    <dbReference type="NCBI Taxonomy" id="697281"/>
    <lineage>
        <taxon>Bacteria</taxon>
        <taxon>Bacillati</taxon>
        <taxon>Bacillota</taxon>
        <taxon>Clostridia</taxon>
        <taxon>Thermoanaerobacterales</taxon>
        <taxon>Thermoanaerobacterales Family IV. Incertae Sedis</taxon>
        <taxon>Mahella</taxon>
    </lineage>
</organism>
<sequence>MQGNDILSSVQNRVMLYIRKYKMIQPGQKIVVGVSGGPDSSALLHVLMSLRGKLDAELIVAHVEHGMRAQQSVEDAQYVVSMAQRMGLSVYVKHCDVPSYAKEHGLSQEQAGRIIRYDFFRQICRYRGCNSIAVAHNKDDNAETILLHILRGSGLDGLVGIRPVRGDIIRPLLDVSRTDIEAYCAAAGMNPRRDYTNNDPSYMRNRIRLKLIPFLSQNFNPNIVDSLVRMSHILSDDNEFLSMCVEEAFKRSVHIDDDIAVLHIPDFKTLHKALQRRLLRYIISKLKGDADSIEYLHIEQLMAYIEQGCVGQKLTLPADIMAEHGNDKVYIYLQCAVRIMSEPFCYTISVPGDTYVKNGQAVLSSCIIDKSDITDYNSNVSVAYMDADKVHFPIYIRNRRPGDRFMPIGSNGHKKLKEYFIDEKIPRIYRDSIPLIASDHEILWVIGHRLSDTCKVNESTRRVLRLTYKTTGYNE</sequence>
<name>F4A001_MAHA5</name>
<keyword evidence="11" id="KW-1185">Reference proteome</keyword>
<dbReference type="GO" id="GO:0032267">
    <property type="term" value="F:tRNA(Ile)-lysidine synthase activity"/>
    <property type="evidence" value="ECO:0007669"/>
    <property type="project" value="UniProtKB-EC"/>
</dbReference>
<evidence type="ECO:0000256" key="2">
    <source>
        <dbReference type="ARBA" id="ARBA00022490"/>
    </source>
</evidence>
<feature type="domain" description="Lysidine-tRNA(Ile) synthetase C-terminal" evidence="9">
    <location>
        <begin position="394"/>
        <end position="466"/>
    </location>
</feature>
<reference evidence="11" key="1">
    <citation type="submission" date="2010-11" db="EMBL/GenBank/DDBJ databases">
        <title>The complete genome of Mahella australiensis DSM 15567.</title>
        <authorList>
            <consortium name="US DOE Joint Genome Institute (JGI-PGF)"/>
            <person name="Lucas S."/>
            <person name="Copeland A."/>
            <person name="Lapidus A."/>
            <person name="Bruce D."/>
            <person name="Goodwin L."/>
            <person name="Pitluck S."/>
            <person name="Kyrpides N."/>
            <person name="Mavromatis K."/>
            <person name="Pagani I."/>
            <person name="Ivanova N."/>
            <person name="Teshima H."/>
            <person name="Brettin T."/>
            <person name="Detter J.C."/>
            <person name="Han C."/>
            <person name="Tapia R."/>
            <person name="Land M."/>
            <person name="Hauser L."/>
            <person name="Markowitz V."/>
            <person name="Cheng J.-F."/>
            <person name="Hugenholtz P."/>
            <person name="Woyke T."/>
            <person name="Wu D."/>
            <person name="Spring S."/>
            <person name="Pukall R."/>
            <person name="Steenblock K."/>
            <person name="Schneider S."/>
            <person name="Klenk H.-P."/>
            <person name="Eisen J.A."/>
        </authorList>
    </citation>
    <scope>NUCLEOTIDE SEQUENCE [LARGE SCALE GENOMIC DNA]</scope>
    <source>
        <strain evidence="11">DSM 15567 / CIP 107919 / 50-1 BON</strain>
    </source>
</reference>
<evidence type="ECO:0000256" key="6">
    <source>
        <dbReference type="ARBA" id="ARBA00022840"/>
    </source>
</evidence>
<dbReference type="EC" id="6.3.4.19" evidence="8"/>
<dbReference type="Pfam" id="PF01171">
    <property type="entry name" value="ATP_bind_3"/>
    <property type="match status" value="1"/>
</dbReference>
<dbReference type="GO" id="GO:0005524">
    <property type="term" value="F:ATP binding"/>
    <property type="evidence" value="ECO:0007669"/>
    <property type="project" value="UniProtKB-UniRule"/>
</dbReference>
<comment type="similarity">
    <text evidence="8">Belongs to the tRNA(Ile)-lysidine synthase family.</text>
</comment>
<dbReference type="CDD" id="cd01992">
    <property type="entry name" value="TilS_N"/>
    <property type="match status" value="1"/>
</dbReference>
<dbReference type="GO" id="GO:0005737">
    <property type="term" value="C:cytoplasm"/>
    <property type="evidence" value="ECO:0007669"/>
    <property type="project" value="UniProtKB-SubCell"/>
</dbReference>
<dbReference type="AlphaFoldDB" id="F4A001"/>
<dbReference type="EMBL" id="CP002360">
    <property type="protein sequence ID" value="AEE95819.1"/>
    <property type="molecule type" value="Genomic_DNA"/>
</dbReference>
<comment type="function">
    <text evidence="8">Ligates lysine onto the cytidine present at position 34 of the AUA codon-specific tRNA(Ile) that contains the anticodon CAU, in an ATP-dependent manner. Cytidine is converted to lysidine, thus changing the amino acid specificity of the tRNA from methionine to isoleucine.</text>
</comment>
<keyword evidence="3 8" id="KW-0436">Ligase</keyword>
<evidence type="ECO:0000256" key="7">
    <source>
        <dbReference type="ARBA" id="ARBA00048539"/>
    </source>
</evidence>
<feature type="binding site" evidence="8">
    <location>
        <begin position="35"/>
        <end position="40"/>
    </location>
    <ligand>
        <name>ATP</name>
        <dbReference type="ChEBI" id="CHEBI:30616"/>
    </ligand>
</feature>
<evidence type="ECO:0000256" key="8">
    <source>
        <dbReference type="HAMAP-Rule" id="MF_01161"/>
    </source>
</evidence>
<dbReference type="PANTHER" id="PTHR43033:SF1">
    <property type="entry name" value="TRNA(ILE)-LYSIDINE SYNTHASE-RELATED"/>
    <property type="match status" value="1"/>
</dbReference>
<dbReference type="Gene3D" id="1.20.59.20">
    <property type="match status" value="1"/>
</dbReference>
<dbReference type="InterPro" id="IPR012795">
    <property type="entry name" value="tRNA_Ile_lys_synt_N"/>
</dbReference>
<accession>F4A001</accession>
<keyword evidence="6 8" id="KW-0067">ATP-binding</keyword>
<gene>
    <name evidence="8" type="primary">tilS</name>
    <name evidence="10" type="ordered locus">Mahau_0616</name>
</gene>
<dbReference type="SUPFAM" id="SSF52402">
    <property type="entry name" value="Adenine nucleotide alpha hydrolases-like"/>
    <property type="match status" value="1"/>
</dbReference>
<keyword evidence="5 8" id="KW-0547">Nucleotide-binding</keyword>
<dbReference type="Pfam" id="PF09179">
    <property type="entry name" value="TilS"/>
    <property type="match status" value="1"/>
</dbReference>
<dbReference type="GO" id="GO:0006400">
    <property type="term" value="P:tRNA modification"/>
    <property type="evidence" value="ECO:0007669"/>
    <property type="project" value="UniProtKB-UniRule"/>
</dbReference>
<evidence type="ECO:0000313" key="11">
    <source>
        <dbReference type="Proteomes" id="UP000008457"/>
    </source>
</evidence>
<dbReference type="Pfam" id="PF11734">
    <property type="entry name" value="TilS_C"/>
    <property type="match status" value="1"/>
</dbReference>
<dbReference type="SUPFAM" id="SSF82829">
    <property type="entry name" value="MesJ substrate recognition domain-like"/>
    <property type="match status" value="1"/>
</dbReference>
<dbReference type="InterPro" id="IPR014729">
    <property type="entry name" value="Rossmann-like_a/b/a_fold"/>
</dbReference>
<dbReference type="HAMAP" id="MF_01161">
    <property type="entry name" value="tRNA_Ile_lys_synt"/>
    <property type="match status" value="1"/>
</dbReference>
<proteinExistence type="inferred from homology"/>
<evidence type="ECO:0000256" key="5">
    <source>
        <dbReference type="ARBA" id="ARBA00022741"/>
    </source>
</evidence>
<dbReference type="InterPro" id="IPR015262">
    <property type="entry name" value="tRNA_Ile_lys_synt_subst-bd"/>
</dbReference>
<evidence type="ECO:0000256" key="3">
    <source>
        <dbReference type="ARBA" id="ARBA00022598"/>
    </source>
</evidence>
<dbReference type="Gene3D" id="3.40.50.620">
    <property type="entry name" value="HUPs"/>
    <property type="match status" value="1"/>
</dbReference>